<protein>
    <recommendedName>
        <fullName evidence="7">RNA polymerase sigma-70 region 2 domain-containing protein</fullName>
    </recommendedName>
</protein>
<dbReference type="GO" id="GO:0003677">
    <property type="term" value="F:DNA binding"/>
    <property type="evidence" value="ECO:0007669"/>
    <property type="project" value="UniProtKB-KW"/>
</dbReference>
<dbReference type="RefSeq" id="WP_189168627.1">
    <property type="nucleotide sequence ID" value="NZ_BMQB01000001.1"/>
</dbReference>
<dbReference type="PANTHER" id="PTHR43133:SF8">
    <property type="entry name" value="RNA POLYMERASE SIGMA FACTOR HI_1459-RELATED"/>
    <property type="match status" value="1"/>
</dbReference>
<evidence type="ECO:0000256" key="5">
    <source>
        <dbReference type="ARBA" id="ARBA00023163"/>
    </source>
</evidence>
<dbReference type="SUPFAM" id="SSF88659">
    <property type="entry name" value="Sigma3 and sigma4 domains of RNA polymerase sigma factors"/>
    <property type="match status" value="1"/>
</dbReference>
<dbReference type="EMBL" id="BMQB01000001">
    <property type="protein sequence ID" value="GGJ80745.1"/>
    <property type="molecule type" value="Genomic_DNA"/>
</dbReference>
<evidence type="ECO:0000256" key="4">
    <source>
        <dbReference type="ARBA" id="ARBA00023125"/>
    </source>
</evidence>
<accession>A0A8J3B0G7</accession>
<dbReference type="NCBIfam" id="TIGR02937">
    <property type="entry name" value="sigma70-ECF"/>
    <property type="match status" value="1"/>
</dbReference>
<dbReference type="InterPro" id="IPR013325">
    <property type="entry name" value="RNA_pol_sigma_r2"/>
</dbReference>
<evidence type="ECO:0000259" key="7">
    <source>
        <dbReference type="Pfam" id="PF04542"/>
    </source>
</evidence>
<comment type="similarity">
    <text evidence="1">Belongs to the sigma-70 factor family. ECF subfamily.</text>
</comment>
<dbReference type="Pfam" id="PF04542">
    <property type="entry name" value="Sigma70_r2"/>
    <property type="match status" value="1"/>
</dbReference>
<feature type="region of interest" description="Disordered" evidence="6">
    <location>
        <begin position="1"/>
        <end position="54"/>
    </location>
</feature>
<keyword evidence="4" id="KW-0238">DNA-binding</keyword>
<dbReference type="SUPFAM" id="SSF88946">
    <property type="entry name" value="Sigma2 domain of RNA polymerase sigma factors"/>
    <property type="match status" value="1"/>
</dbReference>
<dbReference type="GO" id="GO:0016987">
    <property type="term" value="F:sigma factor activity"/>
    <property type="evidence" value="ECO:0007669"/>
    <property type="project" value="UniProtKB-KW"/>
</dbReference>
<reference evidence="8" key="1">
    <citation type="journal article" date="2014" name="Int. J. Syst. Evol. Microbiol.">
        <title>Complete genome sequence of Corynebacterium casei LMG S-19264T (=DSM 44701T), isolated from a smear-ripened cheese.</title>
        <authorList>
            <consortium name="US DOE Joint Genome Institute (JGI-PGF)"/>
            <person name="Walter F."/>
            <person name="Albersmeier A."/>
            <person name="Kalinowski J."/>
            <person name="Ruckert C."/>
        </authorList>
    </citation>
    <scope>NUCLEOTIDE SEQUENCE</scope>
    <source>
        <strain evidence="8">JCM 3090</strain>
    </source>
</reference>
<dbReference type="AlphaFoldDB" id="A0A8J3B0G7"/>
<keyword evidence="5" id="KW-0804">Transcription</keyword>
<gene>
    <name evidence="8" type="ORF">GCM10010123_08340</name>
</gene>
<dbReference type="Gene3D" id="1.10.10.10">
    <property type="entry name" value="Winged helix-like DNA-binding domain superfamily/Winged helix DNA-binding domain"/>
    <property type="match status" value="1"/>
</dbReference>
<dbReference type="GO" id="GO:0006352">
    <property type="term" value="P:DNA-templated transcription initiation"/>
    <property type="evidence" value="ECO:0007669"/>
    <property type="project" value="InterPro"/>
</dbReference>
<name>A0A8J3B0G7_9ACTN</name>
<feature type="compositionally biased region" description="Low complexity" evidence="6">
    <location>
        <begin position="20"/>
        <end position="30"/>
    </location>
</feature>
<dbReference type="InterPro" id="IPR007627">
    <property type="entry name" value="RNA_pol_sigma70_r2"/>
</dbReference>
<evidence type="ECO:0000313" key="9">
    <source>
        <dbReference type="Proteomes" id="UP000649739"/>
    </source>
</evidence>
<comment type="caution">
    <text evidence="8">The sequence shown here is derived from an EMBL/GenBank/DDBJ whole genome shotgun (WGS) entry which is preliminary data.</text>
</comment>
<evidence type="ECO:0000256" key="6">
    <source>
        <dbReference type="SAM" id="MobiDB-lite"/>
    </source>
</evidence>
<dbReference type="InterPro" id="IPR014284">
    <property type="entry name" value="RNA_pol_sigma-70_dom"/>
</dbReference>
<dbReference type="Proteomes" id="UP000649739">
    <property type="component" value="Unassembled WGS sequence"/>
</dbReference>
<keyword evidence="3" id="KW-0731">Sigma factor</keyword>
<dbReference type="InterPro" id="IPR013324">
    <property type="entry name" value="RNA_pol_sigma_r3/r4-like"/>
</dbReference>
<organism evidence="8 9">
    <name type="scientific">Pilimelia anulata</name>
    <dbReference type="NCBI Taxonomy" id="53371"/>
    <lineage>
        <taxon>Bacteria</taxon>
        <taxon>Bacillati</taxon>
        <taxon>Actinomycetota</taxon>
        <taxon>Actinomycetes</taxon>
        <taxon>Micromonosporales</taxon>
        <taxon>Micromonosporaceae</taxon>
        <taxon>Pilimelia</taxon>
    </lineage>
</organism>
<dbReference type="InterPro" id="IPR036388">
    <property type="entry name" value="WH-like_DNA-bd_sf"/>
</dbReference>
<evidence type="ECO:0000256" key="3">
    <source>
        <dbReference type="ARBA" id="ARBA00023082"/>
    </source>
</evidence>
<sequence length="247" mass="25699">MPSLDALVRPTPTCVPAPPAGAARPAAPAASRPPPTPRRPGAGPAAGAGGSAGRHPIEPGILAAAAAGDEHSWARLIRAYGPLVHGLTRRYRLNDADTHDVAQTVWLSLMENAHTIREPAALASWLGRTTRNVCLQLLRQHRRVQPVAPDTVAALSDRGHEPIDAALGALTAAQWGEVLRAATAELPARCRRLIGLLLREPALSYGDIAAELGVPPGSLGPTRARCLAKLRRTKAFAAALAAARAAG</sequence>
<dbReference type="InterPro" id="IPR039425">
    <property type="entry name" value="RNA_pol_sigma-70-like"/>
</dbReference>
<evidence type="ECO:0000313" key="8">
    <source>
        <dbReference type="EMBL" id="GGJ80745.1"/>
    </source>
</evidence>
<evidence type="ECO:0000256" key="1">
    <source>
        <dbReference type="ARBA" id="ARBA00010641"/>
    </source>
</evidence>
<reference evidence="8" key="2">
    <citation type="submission" date="2020-09" db="EMBL/GenBank/DDBJ databases">
        <authorList>
            <person name="Sun Q."/>
            <person name="Ohkuma M."/>
        </authorList>
    </citation>
    <scope>NUCLEOTIDE SEQUENCE</scope>
    <source>
        <strain evidence="8">JCM 3090</strain>
    </source>
</reference>
<keyword evidence="2" id="KW-0805">Transcription regulation</keyword>
<evidence type="ECO:0000256" key="2">
    <source>
        <dbReference type="ARBA" id="ARBA00023015"/>
    </source>
</evidence>
<proteinExistence type="inferred from homology"/>
<dbReference type="PANTHER" id="PTHR43133">
    <property type="entry name" value="RNA POLYMERASE ECF-TYPE SIGMA FACTO"/>
    <property type="match status" value="1"/>
</dbReference>
<feature type="domain" description="RNA polymerase sigma-70 region 2" evidence="7">
    <location>
        <begin position="76"/>
        <end position="143"/>
    </location>
</feature>
<dbReference type="Gene3D" id="1.10.1740.10">
    <property type="match status" value="1"/>
</dbReference>
<keyword evidence="9" id="KW-1185">Reference proteome</keyword>